<keyword evidence="2" id="KW-1185">Reference proteome</keyword>
<proteinExistence type="predicted"/>
<dbReference type="InterPro" id="IPR023375">
    <property type="entry name" value="ADC_dom_sf"/>
</dbReference>
<dbReference type="OrthoDB" id="1633687at2"/>
<protein>
    <submittedName>
        <fullName evidence="1">Acetoacetate decarboxylase (ADC)</fullName>
    </submittedName>
</protein>
<dbReference type="InterPro" id="IPR010451">
    <property type="entry name" value="Acetoacetate_decarboxylase"/>
</dbReference>
<dbReference type="AlphaFoldDB" id="A0A1G7RFD9"/>
<dbReference type="STRING" id="366584.SAMN05216377_10910"/>
<organism evidence="1 2">
    <name type="scientific">Pseudonocardia oroxyli</name>
    <dbReference type="NCBI Taxonomy" id="366584"/>
    <lineage>
        <taxon>Bacteria</taxon>
        <taxon>Bacillati</taxon>
        <taxon>Actinomycetota</taxon>
        <taxon>Actinomycetes</taxon>
        <taxon>Pseudonocardiales</taxon>
        <taxon>Pseudonocardiaceae</taxon>
        <taxon>Pseudonocardia</taxon>
    </lineage>
</organism>
<dbReference type="Gene3D" id="2.40.400.10">
    <property type="entry name" value="Acetoacetate decarboxylase-like"/>
    <property type="match status" value="1"/>
</dbReference>
<accession>A0A1G7RFD9</accession>
<dbReference type="GO" id="GO:0016829">
    <property type="term" value="F:lyase activity"/>
    <property type="evidence" value="ECO:0007669"/>
    <property type="project" value="InterPro"/>
</dbReference>
<dbReference type="SUPFAM" id="SSF160104">
    <property type="entry name" value="Acetoacetate decarboxylase-like"/>
    <property type="match status" value="1"/>
</dbReference>
<sequence>MATRLEDGSWEIRGERLTFPVRIGDAAAACAVYPVRASRVALPPALRPVAVAGWTVAVVGLVRYRVNDLGTYDELALAYPVRRGPDAGIHISELPVTEEFTREAGAALWGLPKWVGEASLEFTPTRATGVLAHAGRHVLTLAVSAALPLPFPLRGSVTAFGDDGRLASPVHARLRGIRIGRGAALVPGHGHPMADELRALSRRPLLTASVAHLAFDMDAAT</sequence>
<dbReference type="RefSeq" id="WP_093084376.1">
    <property type="nucleotide sequence ID" value="NZ_FNBE01000009.1"/>
</dbReference>
<dbReference type="Proteomes" id="UP000198967">
    <property type="component" value="Unassembled WGS sequence"/>
</dbReference>
<dbReference type="EMBL" id="FNBE01000009">
    <property type="protein sequence ID" value="SDG09497.1"/>
    <property type="molecule type" value="Genomic_DNA"/>
</dbReference>
<gene>
    <name evidence="1" type="ORF">SAMN05216377_10910</name>
</gene>
<reference evidence="1 2" key="1">
    <citation type="submission" date="2016-10" db="EMBL/GenBank/DDBJ databases">
        <authorList>
            <person name="de Groot N.N."/>
        </authorList>
    </citation>
    <scope>NUCLEOTIDE SEQUENCE [LARGE SCALE GENOMIC DNA]</scope>
    <source>
        <strain evidence="1 2">CGMCC 4.3143</strain>
    </source>
</reference>
<evidence type="ECO:0000313" key="1">
    <source>
        <dbReference type="EMBL" id="SDG09497.1"/>
    </source>
</evidence>
<dbReference type="Pfam" id="PF06314">
    <property type="entry name" value="ADC"/>
    <property type="match status" value="1"/>
</dbReference>
<name>A0A1G7RFD9_PSEOR</name>
<evidence type="ECO:0000313" key="2">
    <source>
        <dbReference type="Proteomes" id="UP000198967"/>
    </source>
</evidence>